<dbReference type="OrthoDB" id="9796523at2"/>
<dbReference type="Proteomes" id="UP000188273">
    <property type="component" value="Chromosome"/>
</dbReference>
<dbReference type="KEGG" id="pbu:L21SP3_01336"/>
<dbReference type="STRING" id="1940790.L21SP3_01336"/>
<evidence type="ECO:0000313" key="1">
    <source>
        <dbReference type="EMBL" id="AQQ09530.1"/>
    </source>
</evidence>
<dbReference type="EMBL" id="CP019633">
    <property type="protein sequence ID" value="AQQ09530.1"/>
    <property type="molecule type" value="Genomic_DNA"/>
</dbReference>
<reference evidence="2" key="1">
    <citation type="submission" date="2017-02" db="EMBL/GenBank/DDBJ databases">
        <title>Comparative genomics and description of representatives of a novel lineage of planctomycetes thriving in anoxic sediments.</title>
        <authorList>
            <person name="Spring S."/>
            <person name="Bunk B."/>
            <person name="Sproer C."/>
            <person name="Klenk H.-P."/>
        </authorList>
    </citation>
    <scope>NUCLEOTIDE SEQUENCE [LARGE SCALE GENOMIC DNA]</scope>
    <source>
        <strain evidence="2">L21-RPul-D3</strain>
    </source>
</reference>
<evidence type="ECO:0000313" key="2">
    <source>
        <dbReference type="Proteomes" id="UP000188273"/>
    </source>
</evidence>
<dbReference type="InterPro" id="IPR025591">
    <property type="entry name" value="RloB"/>
</dbReference>
<protein>
    <submittedName>
        <fullName evidence="1">Uncharacterized protein</fullName>
    </submittedName>
</protein>
<dbReference type="AlphaFoldDB" id="A0A1Q2HQ88"/>
<accession>A0A1Q2HQ88</accession>
<name>A0A1Q2HQ88_9BACT</name>
<sequence length="78" mass="8984">MAGKLSRPTKRRRYKKLFLLSVEGQKTEPQYFSLFNSDASAISIRSIKAKSKSAPQKVLKRMKDALKEENLKKLTRRG</sequence>
<organism evidence="1 2">
    <name type="scientific">Sedimentisphaera cyanobacteriorum</name>
    <dbReference type="NCBI Taxonomy" id="1940790"/>
    <lineage>
        <taxon>Bacteria</taxon>
        <taxon>Pseudomonadati</taxon>
        <taxon>Planctomycetota</taxon>
        <taxon>Phycisphaerae</taxon>
        <taxon>Sedimentisphaerales</taxon>
        <taxon>Sedimentisphaeraceae</taxon>
        <taxon>Sedimentisphaera</taxon>
    </lineage>
</organism>
<proteinExistence type="predicted"/>
<gene>
    <name evidence="1" type="ORF">L21SP3_01336</name>
</gene>
<dbReference type="RefSeq" id="WP_161488128.1">
    <property type="nucleotide sequence ID" value="NZ_CP019633.1"/>
</dbReference>
<keyword evidence="2" id="KW-1185">Reference proteome</keyword>
<dbReference type="Pfam" id="PF13707">
    <property type="entry name" value="RloB"/>
    <property type="match status" value="1"/>
</dbReference>